<dbReference type="NCBIfam" id="TIGR01030">
    <property type="entry name" value="rpmH_bact"/>
    <property type="match status" value="1"/>
</dbReference>
<dbReference type="InterPro" id="IPR000271">
    <property type="entry name" value="Ribosomal_bL34"/>
</dbReference>
<accession>A0A9Y1MWZ2</accession>
<dbReference type="HAMAP" id="MF_00391">
    <property type="entry name" value="Ribosomal_bL34"/>
    <property type="match status" value="1"/>
</dbReference>
<dbReference type="InterPro" id="IPR020939">
    <property type="entry name" value="Ribosomal_bL34_CS"/>
</dbReference>
<dbReference type="AlphaFoldDB" id="A0A9Y1MWZ2"/>
<evidence type="ECO:0000256" key="2">
    <source>
        <dbReference type="ARBA" id="ARBA00022980"/>
    </source>
</evidence>
<keyword evidence="5" id="KW-0934">Plastid</keyword>
<dbReference type="GO" id="GO:0003735">
    <property type="term" value="F:structural constituent of ribosome"/>
    <property type="evidence" value="ECO:0007669"/>
    <property type="project" value="InterPro"/>
</dbReference>
<evidence type="ECO:0000313" key="5">
    <source>
        <dbReference type="EMBL" id="WDA99073.1"/>
    </source>
</evidence>
<evidence type="ECO:0000256" key="1">
    <source>
        <dbReference type="ARBA" id="ARBA00010111"/>
    </source>
</evidence>
<protein>
    <submittedName>
        <fullName evidence="5">Ribosomal protein L34</fullName>
    </submittedName>
</protein>
<name>A0A9Y1MWZ2_9RHOD</name>
<organism evidence="5">
    <name type="scientific">Gronococcus sybilensis</name>
    <dbReference type="NCBI Taxonomy" id="3028029"/>
    <lineage>
        <taxon>Eukaryota</taxon>
        <taxon>Rhodophyta</taxon>
        <taxon>Bangiophyceae</taxon>
        <taxon>Cavernulicolales</taxon>
        <taxon>Cavernulicolaceae</taxon>
        <taxon>Gronococcus</taxon>
    </lineage>
</organism>
<sequence length="47" mass="5593">MTKRTLEGTRRNKIRTSGFRSRMKASSGYKILKARRHKNRRKISKSN</sequence>
<comment type="similarity">
    <text evidence="1">Belongs to the bacterial ribosomal protein bL34 family.</text>
</comment>
<gene>
    <name evidence="5" type="primary">rpl34</name>
    <name evidence="5" type="ORF">GRSY_068</name>
</gene>
<keyword evidence="2 5" id="KW-0689">Ribosomal protein</keyword>
<dbReference type="Pfam" id="PF00468">
    <property type="entry name" value="Ribosomal_L34"/>
    <property type="match status" value="1"/>
</dbReference>
<reference evidence="5" key="1">
    <citation type="journal article" date="2023" name="J. Phycol.">
        <title>Revised classification of the Cyanidiophyceae based on plastid genome data with descriptions of the Cavernulicolales ord. nov. and Galdieriales ord. nov. (Rhodophyta).</title>
        <authorList>
            <person name="Park S.I."/>
            <person name="Cho C.H."/>
            <person name="Ciniglia C."/>
            <person name="Huang T.Y."/>
            <person name="Liu S.L."/>
            <person name="Bustamante D.E."/>
            <person name="Calderon M.S."/>
            <person name="Mansilla A."/>
            <person name="McDermott T."/>
            <person name="Andersen R.A."/>
            <person name="Yoon H.S."/>
        </authorList>
    </citation>
    <scope>NUCLEOTIDE SEQUENCE</scope>
</reference>
<dbReference type="GO" id="GO:0006412">
    <property type="term" value="P:translation"/>
    <property type="evidence" value="ECO:0007669"/>
    <property type="project" value="InterPro"/>
</dbReference>
<feature type="compositionally biased region" description="Basic and acidic residues" evidence="4">
    <location>
        <begin position="1"/>
        <end position="10"/>
    </location>
</feature>
<geneLocation type="plastid" evidence="5"/>
<keyword evidence="3" id="KW-0687">Ribonucleoprotein</keyword>
<dbReference type="GO" id="GO:0005840">
    <property type="term" value="C:ribosome"/>
    <property type="evidence" value="ECO:0007669"/>
    <property type="project" value="UniProtKB-KW"/>
</dbReference>
<evidence type="ECO:0000256" key="3">
    <source>
        <dbReference type="ARBA" id="ARBA00023274"/>
    </source>
</evidence>
<proteinExistence type="inferred from homology"/>
<evidence type="ECO:0000256" key="4">
    <source>
        <dbReference type="SAM" id="MobiDB-lite"/>
    </source>
</evidence>
<dbReference type="EMBL" id="OP616812">
    <property type="protein sequence ID" value="WDA99073.1"/>
    <property type="molecule type" value="Genomic_DNA"/>
</dbReference>
<dbReference type="GO" id="GO:1990904">
    <property type="term" value="C:ribonucleoprotein complex"/>
    <property type="evidence" value="ECO:0007669"/>
    <property type="project" value="UniProtKB-KW"/>
</dbReference>
<feature type="region of interest" description="Disordered" evidence="4">
    <location>
        <begin position="1"/>
        <end position="26"/>
    </location>
</feature>
<dbReference type="PROSITE" id="PS00784">
    <property type="entry name" value="RIBOSOMAL_L34"/>
    <property type="match status" value="1"/>
</dbReference>
<dbReference type="Gene3D" id="1.10.287.3980">
    <property type="match status" value="1"/>
</dbReference>